<dbReference type="CDD" id="cd06223">
    <property type="entry name" value="PRTases_typeI"/>
    <property type="match status" value="1"/>
</dbReference>
<dbReference type="SUPFAM" id="SSF53271">
    <property type="entry name" value="PRTase-like"/>
    <property type="match status" value="1"/>
</dbReference>
<keyword evidence="3" id="KW-0808">Transferase</keyword>
<evidence type="ECO:0000259" key="2">
    <source>
        <dbReference type="Pfam" id="PF00156"/>
    </source>
</evidence>
<keyword evidence="3" id="KW-0328">Glycosyltransferase</keyword>
<dbReference type="InterPro" id="IPR029057">
    <property type="entry name" value="PRTase-like"/>
</dbReference>
<dbReference type="AlphaFoldDB" id="A0A161K4K4"/>
<dbReference type="Pfam" id="PF00156">
    <property type="entry name" value="Pribosyltran"/>
    <property type="match status" value="1"/>
</dbReference>
<dbReference type="PANTHER" id="PTHR47505:SF1">
    <property type="entry name" value="DNA UTILIZATION PROTEIN YHGH"/>
    <property type="match status" value="1"/>
</dbReference>
<dbReference type="PANTHER" id="PTHR47505">
    <property type="entry name" value="DNA UTILIZATION PROTEIN YHGH"/>
    <property type="match status" value="1"/>
</dbReference>
<reference evidence="3" key="1">
    <citation type="submission" date="2015-10" db="EMBL/GenBank/DDBJ databases">
        <authorList>
            <person name="Gilbert D.G."/>
        </authorList>
    </citation>
    <scope>NUCLEOTIDE SEQUENCE</scope>
</reference>
<feature type="domain" description="Phosphoribosyltransferase" evidence="2">
    <location>
        <begin position="148"/>
        <end position="237"/>
    </location>
</feature>
<gene>
    <name evidence="3" type="ORF">MGWOODY_Tha1068</name>
</gene>
<protein>
    <submittedName>
        <fullName evidence="3">Competence protein F homolog, phosphoribosyltransferase domain protein YhgH required for utilization of DNA as sole source of carbon and energy</fullName>
    </submittedName>
</protein>
<organism evidence="3">
    <name type="scientific">hydrothermal vent metagenome</name>
    <dbReference type="NCBI Taxonomy" id="652676"/>
    <lineage>
        <taxon>unclassified sequences</taxon>
        <taxon>metagenomes</taxon>
        <taxon>ecological metagenomes</taxon>
    </lineage>
</organism>
<comment type="similarity">
    <text evidence="1">Belongs to the ComF/GntX family.</text>
</comment>
<dbReference type="Gene3D" id="3.40.50.2020">
    <property type="match status" value="1"/>
</dbReference>
<accession>A0A161K4K4</accession>
<evidence type="ECO:0000313" key="3">
    <source>
        <dbReference type="EMBL" id="CUS41846.1"/>
    </source>
</evidence>
<dbReference type="EMBL" id="CZQC01000056">
    <property type="protein sequence ID" value="CUS41846.1"/>
    <property type="molecule type" value="Genomic_DNA"/>
</dbReference>
<dbReference type="InterPro" id="IPR000836">
    <property type="entry name" value="PRTase_dom"/>
</dbReference>
<name>A0A161K4K4_9ZZZZ</name>
<proteinExistence type="inferred from homology"/>
<dbReference type="InterPro" id="IPR051910">
    <property type="entry name" value="ComF/GntX_DNA_util-trans"/>
</dbReference>
<evidence type="ECO:0000256" key="1">
    <source>
        <dbReference type="ARBA" id="ARBA00008007"/>
    </source>
</evidence>
<dbReference type="GO" id="GO:0016757">
    <property type="term" value="F:glycosyltransferase activity"/>
    <property type="evidence" value="ECO:0007669"/>
    <property type="project" value="UniProtKB-KW"/>
</dbReference>
<sequence>MDWSTRSRFIANSWLFFNQALKQTSICIYCLASAPEEGIICNECRDSLPKQELCCAQCSEPTTQPGRCGKCQQHPPTYHYSHCNFHYQAPLSDWIRNCKDKRNGFWLKYFARWMIDNPPNSLDSIDALVYIPSDRWRLARRSFNVSELIARKLSREFDIPIIEGCLHKKYGKDQRGLSAQQRRTQLKSRLLAGSQNLTNKHVVIIDDVMTTGATADLAATHLLHQGARLVGVWCLARTLPRINNSD</sequence>